<dbReference type="InterPro" id="IPR045736">
    <property type="entry name" value="START_2"/>
</dbReference>
<dbReference type="AlphaFoldDB" id="A0A9D9E1U8"/>
<evidence type="ECO:0000313" key="2">
    <source>
        <dbReference type="EMBL" id="MBO8437741.1"/>
    </source>
</evidence>
<proteinExistence type="predicted"/>
<dbReference type="Gene3D" id="3.30.530.20">
    <property type="match status" value="1"/>
</dbReference>
<dbReference type="Proteomes" id="UP000823636">
    <property type="component" value="Unassembled WGS sequence"/>
</dbReference>
<sequence length="127" mass="15018">MEKLMYYKEYDLNKISINLLWSYISTPTGLATWFADEVKADGKNISFFWAKEEHKAEISGMRQGSHIRFHWTDDNNPKTYFELKILYNELVSNVILVVTDFAEQQEIDDCKKLWDEQISTLRKKLGT</sequence>
<organism evidence="2 3">
    <name type="scientific">Candidatus Caccoplasma merdipullorum</name>
    <dbReference type="NCBI Taxonomy" id="2840718"/>
    <lineage>
        <taxon>Bacteria</taxon>
        <taxon>Pseudomonadati</taxon>
        <taxon>Bacteroidota</taxon>
        <taxon>Bacteroidia</taxon>
        <taxon>Bacteroidales</taxon>
        <taxon>Bacteroidaceae</taxon>
        <taxon>Bacteroidaceae incertae sedis</taxon>
        <taxon>Candidatus Caccoplasma</taxon>
    </lineage>
</organism>
<feature type="domain" description="START-like" evidence="1">
    <location>
        <begin position="2"/>
        <end position="126"/>
    </location>
</feature>
<dbReference type="InterPro" id="IPR023393">
    <property type="entry name" value="START-like_dom_sf"/>
</dbReference>
<protein>
    <recommendedName>
        <fullName evidence="1">START-like domain-containing protein</fullName>
    </recommendedName>
</protein>
<reference evidence="2" key="2">
    <citation type="journal article" date="2021" name="PeerJ">
        <title>Extensive microbial diversity within the chicken gut microbiome revealed by metagenomics and culture.</title>
        <authorList>
            <person name="Gilroy R."/>
            <person name="Ravi A."/>
            <person name="Getino M."/>
            <person name="Pursley I."/>
            <person name="Horton D.L."/>
            <person name="Alikhan N.F."/>
            <person name="Baker D."/>
            <person name="Gharbi K."/>
            <person name="Hall N."/>
            <person name="Watson M."/>
            <person name="Adriaenssens E.M."/>
            <person name="Foster-Nyarko E."/>
            <person name="Jarju S."/>
            <person name="Secka A."/>
            <person name="Antonio M."/>
            <person name="Oren A."/>
            <person name="Chaudhuri R.R."/>
            <person name="La Ragione R."/>
            <person name="Hildebrand F."/>
            <person name="Pallen M.J."/>
        </authorList>
    </citation>
    <scope>NUCLEOTIDE SEQUENCE</scope>
    <source>
        <strain evidence="2">G3-4614</strain>
    </source>
</reference>
<evidence type="ECO:0000259" key="1">
    <source>
        <dbReference type="Pfam" id="PF19569"/>
    </source>
</evidence>
<gene>
    <name evidence="2" type="ORF">IAC54_02435</name>
</gene>
<dbReference type="SUPFAM" id="SSF55961">
    <property type="entry name" value="Bet v1-like"/>
    <property type="match status" value="1"/>
</dbReference>
<dbReference type="EMBL" id="JADIMW010000025">
    <property type="protein sequence ID" value="MBO8437741.1"/>
    <property type="molecule type" value="Genomic_DNA"/>
</dbReference>
<evidence type="ECO:0000313" key="3">
    <source>
        <dbReference type="Proteomes" id="UP000823636"/>
    </source>
</evidence>
<name>A0A9D9E1U8_9BACT</name>
<dbReference type="Pfam" id="PF19569">
    <property type="entry name" value="START_2"/>
    <property type="match status" value="1"/>
</dbReference>
<reference evidence="2" key="1">
    <citation type="submission" date="2020-10" db="EMBL/GenBank/DDBJ databases">
        <authorList>
            <person name="Gilroy R."/>
        </authorList>
    </citation>
    <scope>NUCLEOTIDE SEQUENCE</scope>
    <source>
        <strain evidence="2">G3-4614</strain>
    </source>
</reference>
<comment type="caution">
    <text evidence="2">The sequence shown here is derived from an EMBL/GenBank/DDBJ whole genome shotgun (WGS) entry which is preliminary data.</text>
</comment>
<accession>A0A9D9E1U8</accession>